<accession>A0A803QAD9</accession>
<proteinExistence type="predicted"/>
<sequence length="69" mass="7923">MFPIGRIADNPFWLICGDKREDIEHLFFDCSYGKPLLIMFGGSEMRLYGIIKLLEFIVRFSEDGDGCSV</sequence>
<protein>
    <submittedName>
        <fullName evidence="1">Uncharacterized protein</fullName>
    </submittedName>
</protein>
<keyword evidence="2" id="KW-1185">Reference proteome</keyword>
<reference evidence="1" key="2">
    <citation type="submission" date="2021-03" db="UniProtKB">
        <authorList>
            <consortium name="EnsemblPlants"/>
        </authorList>
    </citation>
    <scope>IDENTIFICATION</scope>
</reference>
<name>A0A803QAD9_CANSA</name>
<dbReference type="Proteomes" id="UP000596661">
    <property type="component" value="Chromosome 8"/>
</dbReference>
<dbReference type="EMBL" id="UZAU01000717">
    <property type="status" value="NOT_ANNOTATED_CDS"/>
    <property type="molecule type" value="Genomic_DNA"/>
</dbReference>
<dbReference type="AlphaFoldDB" id="A0A803QAD9"/>
<dbReference type="Gramene" id="evm.model.08.1975">
    <property type="protein sequence ID" value="cds.evm.model.08.1975"/>
    <property type="gene ID" value="evm.TU.08.1975"/>
</dbReference>
<reference evidence="1" key="1">
    <citation type="submission" date="2018-11" db="EMBL/GenBank/DDBJ databases">
        <authorList>
            <person name="Grassa J C."/>
        </authorList>
    </citation>
    <scope>NUCLEOTIDE SEQUENCE [LARGE SCALE GENOMIC DNA]</scope>
</reference>
<evidence type="ECO:0000313" key="1">
    <source>
        <dbReference type="EnsemblPlants" id="cds.evm.model.08.1975"/>
    </source>
</evidence>
<evidence type="ECO:0000313" key="2">
    <source>
        <dbReference type="Proteomes" id="UP000596661"/>
    </source>
</evidence>
<dbReference type="EnsemblPlants" id="evm.model.08.1975">
    <property type="protein sequence ID" value="cds.evm.model.08.1975"/>
    <property type="gene ID" value="evm.TU.08.1975"/>
</dbReference>
<organism evidence="1 2">
    <name type="scientific">Cannabis sativa</name>
    <name type="common">Hemp</name>
    <name type="synonym">Marijuana</name>
    <dbReference type="NCBI Taxonomy" id="3483"/>
    <lineage>
        <taxon>Eukaryota</taxon>
        <taxon>Viridiplantae</taxon>
        <taxon>Streptophyta</taxon>
        <taxon>Embryophyta</taxon>
        <taxon>Tracheophyta</taxon>
        <taxon>Spermatophyta</taxon>
        <taxon>Magnoliopsida</taxon>
        <taxon>eudicotyledons</taxon>
        <taxon>Gunneridae</taxon>
        <taxon>Pentapetalae</taxon>
        <taxon>rosids</taxon>
        <taxon>fabids</taxon>
        <taxon>Rosales</taxon>
        <taxon>Cannabaceae</taxon>
        <taxon>Cannabis</taxon>
    </lineage>
</organism>